<dbReference type="OrthoDB" id="1470350at2759"/>
<evidence type="ECO:0000256" key="5">
    <source>
        <dbReference type="PIRSR" id="PIRSR602403-1"/>
    </source>
</evidence>
<dbReference type="CDD" id="cd11040">
    <property type="entry name" value="CYP7_CYP8-like"/>
    <property type="match status" value="1"/>
</dbReference>
<dbReference type="GO" id="GO:0004497">
    <property type="term" value="F:monooxygenase activity"/>
    <property type="evidence" value="ECO:0007669"/>
    <property type="project" value="UniProtKB-KW"/>
</dbReference>
<keyword evidence="4 5" id="KW-0408">Iron</keyword>
<dbReference type="SUPFAM" id="SSF48264">
    <property type="entry name" value="Cytochrome P450"/>
    <property type="match status" value="1"/>
</dbReference>
<dbReference type="Pfam" id="PF00067">
    <property type="entry name" value="p450"/>
    <property type="match status" value="1"/>
</dbReference>
<keyword evidence="8" id="KW-1185">Reference proteome</keyword>
<evidence type="ECO:0000313" key="8">
    <source>
        <dbReference type="Proteomes" id="UP000481861"/>
    </source>
</evidence>
<evidence type="ECO:0000256" key="2">
    <source>
        <dbReference type="ARBA" id="ARBA00010617"/>
    </source>
</evidence>
<keyword evidence="6" id="KW-0560">Oxidoreductase</keyword>
<keyword evidence="6" id="KW-0503">Monooxygenase</keyword>
<comment type="similarity">
    <text evidence="2 6">Belongs to the cytochrome P450 family.</text>
</comment>
<evidence type="ECO:0000256" key="6">
    <source>
        <dbReference type="RuleBase" id="RU000461"/>
    </source>
</evidence>
<accession>A0A7C8MCU9</accession>
<dbReference type="InterPro" id="IPR002403">
    <property type="entry name" value="Cyt_P450_E_grp-IV"/>
</dbReference>
<evidence type="ECO:0000313" key="7">
    <source>
        <dbReference type="EMBL" id="KAF2870122.1"/>
    </source>
</evidence>
<dbReference type="PANTHER" id="PTHR47582">
    <property type="entry name" value="P450, PUTATIVE (EUROFUNG)-RELATED"/>
    <property type="match status" value="1"/>
</dbReference>
<proteinExistence type="inferred from homology"/>
<keyword evidence="3 5" id="KW-0479">Metal-binding</keyword>
<evidence type="ECO:0000256" key="4">
    <source>
        <dbReference type="ARBA" id="ARBA00023004"/>
    </source>
</evidence>
<dbReference type="InterPro" id="IPR017972">
    <property type="entry name" value="Cyt_P450_CS"/>
</dbReference>
<gene>
    <name evidence="7" type="ORF">BDV95DRAFT_595681</name>
</gene>
<reference evidence="7 8" key="1">
    <citation type="submission" date="2020-01" db="EMBL/GenBank/DDBJ databases">
        <authorList>
            <consortium name="DOE Joint Genome Institute"/>
            <person name="Haridas S."/>
            <person name="Albert R."/>
            <person name="Binder M."/>
            <person name="Bloem J."/>
            <person name="Labutti K."/>
            <person name="Salamov A."/>
            <person name="Andreopoulos B."/>
            <person name="Baker S.E."/>
            <person name="Barry K."/>
            <person name="Bills G."/>
            <person name="Bluhm B.H."/>
            <person name="Cannon C."/>
            <person name="Castanera R."/>
            <person name="Culley D.E."/>
            <person name="Daum C."/>
            <person name="Ezra D."/>
            <person name="Gonzalez J.B."/>
            <person name="Henrissat B."/>
            <person name="Kuo A."/>
            <person name="Liang C."/>
            <person name="Lipzen A."/>
            <person name="Lutzoni F."/>
            <person name="Magnuson J."/>
            <person name="Mondo S."/>
            <person name="Nolan M."/>
            <person name="Ohm R."/>
            <person name="Pangilinan J."/>
            <person name="Park H.-J.H."/>
            <person name="Ramirez L."/>
            <person name="Alfaro M."/>
            <person name="Sun H."/>
            <person name="Tritt A."/>
            <person name="Yoshinaga Y."/>
            <person name="Zwiers L.-H.L."/>
            <person name="Turgeon B.G."/>
            <person name="Goodwin S.B."/>
            <person name="Spatafora J.W."/>
            <person name="Crous P.W."/>
            <person name="Grigoriev I.V."/>
        </authorList>
    </citation>
    <scope>NUCLEOTIDE SEQUENCE [LARGE SCALE GENOMIC DNA]</scope>
    <source>
        <strain evidence="7 8">CBS 611.86</strain>
    </source>
</reference>
<feature type="binding site" description="axial binding residue" evidence="5">
    <location>
        <position position="434"/>
    </location>
    <ligand>
        <name>heme</name>
        <dbReference type="ChEBI" id="CHEBI:30413"/>
    </ligand>
    <ligandPart>
        <name>Fe</name>
        <dbReference type="ChEBI" id="CHEBI:18248"/>
    </ligandPart>
</feature>
<organism evidence="7 8">
    <name type="scientific">Massariosphaeria phaeospora</name>
    <dbReference type="NCBI Taxonomy" id="100035"/>
    <lineage>
        <taxon>Eukaryota</taxon>
        <taxon>Fungi</taxon>
        <taxon>Dikarya</taxon>
        <taxon>Ascomycota</taxon>
        <taxon>Pezizomycotina</taxon>
        <taxon>Dothideomycetes</taxon>
        <taxon>Pleosporomycetidae</taxon>
        <taxon>Pleosporales</taxon>
        <taxon>Pleosporales incertae sedis</taxon>
        <taxon>Massariosphaeria</taxon>
    </lineage>
</organism>
<dbReference type="Gene3D" id="1.10.630.10">
    <property type="entry name" value="Cytochrome P450"/>
    <property type="match status" value="1"/>
</dbReference>
<keyword evidence="5 6" id="KW-0349">Heme</keyword>
<sequence length="541" mass="58820">MLATVVAVLAAIYFGLRQLLWATQDAREPPAIETALPFISPILGVLRWGKDYTVQLRDRTRAPITTLRLPGFRLYLINSPQLVAAVQRQTKLLTFQAMQDSFARLICELSPTAIAAQDRTTTTWMNGTTQSPSHIIYKALLPGKHLDDMNRVMVEMLLQRVDSLVGSGEGYTGGLFEWLKREITVATTEGIYGPGNPYRDAKVRDAYWTYDSGVQFLCLSPQLAVAAQTARRFLAATWCTYYSTSQHLRGSALIQQRHAWLTSEGFPAADIAALEVGNGIAILSNTVPTAFWLVYHIFSNPAIYAACHAEVAAHVVTSPSSDPSARTRTLDISALKSACPLLLSTLKEVLRTYAVGVGLRYVSTDHLLGGIHLLKQGATVVMPTAVQHSDPSLWGADVAAFDYTRFAPDAETQKQRARINPMAFRAFGGGSTACPGRHFATTEVLVLVAVLLMRFEVRPAAGAHKGSQSTAWPVATIKKARMTSVMPGPDADVRVAIAQKAEDRGVKWVWELSAGAKGVVLAAEDGDVEIEGREGGREGVI</sequence>
<dbReference type="InterPro" id="IPR001128">
    <property type="entry name" value="Cyt_P450"/>
</dbReference>
<comment type="caution">
    <text evidence="7">The sequence shown here is derived from an EMBL/GenBank/DDBJ whole genome shotgun (WGS) entry which is preliminary data.</text>
</comment>
<name>A0A7C8MCU9_9PLEO</name>
<protein>
    <submittedName>
        <fullName evidence="7">Cytochrome P450</fullName>
    </submittedName>
</protein>
<dbReference type="GO" id="GO:0016705">
    <property type="term" value="F:oxidoreductase activity, acting on paired donors, with incorporation or reduction of molecular oxygen"/>
    <property type="evidence" value="ECO:0007669"/>
    <property type="project" value="InterPro"/>
</dbReference>
<comment type="cofactor">
    <cofactor evidence="1 5">
        <name>heme</name>
        <dbReference type="ChEBI" id="CHEBI:30413"/>
    </cofactor>
</comment>
<dbReference type="PRINTS" id="PR00465">
    <property type="entry name" value="EP450IV"/>
</dbReference>
<dbReference type="InterPro" id="IPR053007">
    <property type="entry name" value="CYP450_monoxygenase_sec-met"/>
</dbReference>
<dbReference type="InterPro" id="IPR036396">
    <property type="entry name" value="Cyt_P450_sf"/>
</dbReference>
<evidence type="ECO:0000256" key="3">
    <source>
        <dbReference type="ARBA" id="ARBA00022723"/>
    </source>
</evidence>
<dbReference type="PANTHER" id="PTHR47582:SF1">
    <property type="entry name" value="P450, PUTATIVE (EUROFUNG)-RELATED"/>
    <property type="match status" value="1"/>
</dbReference>
<dbReference type="EMBL" id="JAADJZ010000014">
    <property type="protein sequence ID" value="KAF2870122.1"/>
    <property type="molecule type" value="Genomic_DNA"/>
</dbReference>
<dbReference type="GO" id="GO:0005506">
    <property type="term" value="F:iron ion binding"/>
    <property type="evidence" value="ECO:0007669"/>
    <property type="project" value="InterPro"/>
</dbReference>
<evidence type="ECO:0000256" key="1">
    <source>
        <dbReference type="ARBA" id="ARBA00001971"/>
    </source>
</evidence>
<dbReference type="Proteomes" id="UP000481861">
    <property type="component" value="Unassembled WGS sequence"/>
</dbReference>
<dbReference type="PROSITE" id="PS00086">
    <property type="entry name" value="CYTOCHROME_P450"/>
    <property type="match status" value="1"/>
</dbReference>
<dbReference type="GO" id="GO:0020037">
    <property type="term" value="F:heme binding"/>
    <property type="evidence" value="ECO:0007669"/>
    <property type="project" value="InterPro"/>
</dbReference>
<dbReference type="AlphaFoldDB" id="A0A7C8MCU9"/>